<evidence type="ECO:0000259" key="6">
    <source>
        <dbReference type="Pfam" id="PF00881"/>
    </source>
</evidence>
<dbReference type="PIRSF" id="PIRSF005426">
    <property type="entry name" value="Frp"/>
    <property type="match status" value="1"/>
</dbReference>
<keyword evidence="2 5" id="KW-0285">Flavoprotein</keyword>
<dbReference type="PANTHER" id="PTHR43425">
    <property type="entry name" value="OXYGEN-INSENSITIVE NADPH NITROREDUCTASE"/>
    <property type="match status" value="1"/>
</dbReference>
<gene>
    <name evidence="7" type="ORF">KME25_04745</name>
</gene>
<dbReference type="InterPro" id="IPR029479">
    <property type="entry name" value="Nitroreductase"/>
</dbReference>
<dbReference type="SUPFAM" id="SSF55469">
    <property type="entry name" value="FMN-dependent nitroreductase-like"/>
    <property type="match status" value="1"/>
</dbReference>
<evidence type="ECO:0000256" key="4">
    <source>
        <dbReference type="ARBA" id="ARBA00023002"/>
    </source>
</evidence>
<keyword evidence="5" id="KW-0521">NADP</keyword>
<proteinExistence type="inferred from homology"/>
<sequence length="273" mass="30099">MPHPTELLRSRYGDNFFAPEIEWNDSLTTLLSHRSIRAYLPNPLPEETLELIVAAAQSAATSSNLQTWSVVAVENQERKNRLSELAGNQAHIRQCPLFLVWLADLARLAFVAESRGLSHEGLDYLEIFVMATVDAALAAQNAAVAAESLGLGIVYIGGMRNHPEEVAATIGLPPHVFAVFGMCVGYPDPTVAAAVKPRLPQSAVLHHENYKLSEQDEAIAYYNEVMTAFYTEQQMNVTGDWAEHSSKRVATPSSLTGRDRLREALNNLGFELR</sequence>
<dbReference type="EMBL" id="JAHHIF010000005">
    <property type="protein sequence ID" value="MBW4543745.1"/>
    <property type="molecule type" value="Genomic_DNA"/>
</dbReference>
<dbReference type="InterPro" id="IPR000415">
    <property type="entry name" value="Nitroreductase-like"/>
</dbReference>
<protein>
    <submittedName>
        <fullName evidence="7">NADPH-dependent oxidoreductase</fullName>
    </submittedName>
</protein>
<keyword evidence="3 5" id="KW-0288">FMN</keyword>
<keyword evidence="4 5" id="KW-0560">Oxidoreductase</keyword>
<organism evidence="7 8">
    <name type="scientific">Symplocastrum torsivum CPER-KK1</name>
    <dbReference type="NCBI Taxonomy" id="450513"/>
    <lineage>
        <taxon>Bacteria</taxon>
        <taxon>Bacillati</taxon>
        <taxon>Cyanobacteriota</taxon>
        <taxon>Cyanophyceae</taxon>
        <taxon>Oscillatoriophycideae</taxon>
        <taxon>Oscillatoriales</taxon>
        <taxon>Microcoleaceae</taxon>
        <taxon>Symplocastrum</taxon>
    </lineage>
</organism>
<reference evidence="7" key="2">
    <citation type="journal article" date="2022" name="Microbiol. Resour. Announc.">
        <title>Metagenome Sequencing to Explore Phylogenomics of Terrestrial Cyanobacteria.</title>
        <authorList>
            <person name="Ward R.D."/>
            <person name="Stajich J.E."/>
            <person name="Johansen J.R."/>
            <person name="Huntemann M."/>
            <person name="Clum A."/>
            <person name="Foster B."/>
            <person name="Foster B."/>
            <person name="Roux S."/>
            <person name="Palaniappan K."/>
            <person name="Varghese N."/>
            <person name="Mukherjee S."/>
            <person name="Reddy T.B.K."/>
            <person name="Daum C."/>
            <person name="Copeland A."/>
            <person name="Chen I.A."/>
            <person name="Ivanova N.N."/>
            <person name="Kyrpides N.C."/>
            <person name="Shapiro N."/>
            <person name="Eloe-Fadrosh E.A."/>
            <person name="Pietrasiak N."/>
        </authorList>
    </citation>
    <scope>NUCLEOTIDE SEQUENCE</scope>
    <source>
        <strain evidence="7">CPER-KK1</strain>
    </source>
</reference>
<accession>A0A951PH53</accession>
<dbReference type="PANTHER" id="PTHR43425:SF2">
    <property type="entry name" value="OXYGEN-INSENSITIVE NADPH NITROREDUCTASE"/>
    <property type="match status" value="1"/>
</dbReference>
<dbReference type="Gene3D" id="3.40.109.10">
    <property type="entry name" value="NADH Oxidase"/>
    <property type="match status" value="1"/>
</dbReference>
<dbReference type="GO" id="GO:0016491">
    <property type="term" value="F:oxidoreductase activity"/>
    <property type="evidence" value="ECO:0007669"/>
    <property type="project" value="UniProtKB-UniRule"/>
</dbReference>
<comment type="caution">
    <text evidence="7">The sequence shown here is derived from an EMBL/GenBank/DDBJ whole genome shotgun (WGS) entry which is preliminary data.</text>
</comment>
<dbReference type="AlphaFoldDB" id="A0A951PH53"/>
<evidence type="ECO:0000313" key="8">
    <source>
        <dbReference type="Proteomes" id="UP000753908"/>
    </source>
</evidence>
<dbReference type="CDD" id="cd02146">
    <property type="entry name" value="NfsA-like"/>
    <property type="match status" value="1"/>
</dbReference>
<comment type="similarity">
    <text evidence="1 5">Belongs to the flavin oxidoreductase frp family.</text>
</comment>
<evidence type="ECO:0000313" key="7">
    <source>
        <dbReference type="EMBL" id="MBW4543745.1"/>
    </source>
</evidence>
<reference evidence="7" key="1">
    <citation type="submission" date="2021-05" db="EMBL/GenBank/DDBJ databases">
        <authorList>
            <person name="Pietrasiak N."/>
            <person name="Ward R."/>
            <person name="Stajich J.E."/>
            <person name="Kurbessoian T."/>
        </authorList>
    </citation>
    <scope>NUCLEOTIDE SEQUENCE</scope>
    <source>
        <strain evidence="7">CPER-KK1</strain>
    </source>
</reference>
<dbReference type="Proteomes" id="UP000753908">
    <property type="component" value="Unassembled WGS sequence"/>
</dbReference>
<evidence type="ECO:0000256" key="2">
    <source>
        <dbReference type="ARBA" id="ARBA00022630"/>
    </source>
</evidence>
<feature type="domain" description="Nitroreductase" evidence="6">
    <location>
        <begin position="32"/>
        <end position="186"/>
    </location>
</feature>
<dbReference type="InterPro" id="IPR016446">
    <property type="entry name" value="Flavin_OxRdtase_Frp"/>
</dbReference>
<name>A0A951PH53_9CYAN</name>
<dbReference type="Pfam" id="PF00881">
    <property type="entry name" value="Nitroreductase"/>
    <property type="match status" value="1"/>
</dbReference>
<evidence type="ECO:0000256" key="1">
    <source>
        <dbReference type="ARBA" id="ARBA00008366"/>
    </source>
</evidence>
<evidence type="ECO:0000256" key="5">
    <source>
        <dbReference type="PIRNR" id="PIRNR005426"/>
    </source>
</evidence>
<evidence type="ECO:0000256" key="3">
    <source>
        <dbReference type="ARBA" id="ARBA00022643"/>
    </source>
</evidence>